<sequence length="281" mass="31244">MQPAEALATCEQALRSLIATVLAKKLGKDWFSQVFPEERAVKIRAIRDEEAGRRTRRGVASVPSSELAYAQFFDILALLKKYWADFKPALGNQSETLGLLSRFEALRNSVAHSRDLLPFEEELLSGIAGEIRNRVTIYMSSQDPTGDYFARIDSVTDSLGNCIDSFPPDPMEHGVSLRTGAVLHPGDTITFRCRGTDPQGRDLTWWVLPTRDTDNPCYTGRDLDIVWRVSSADVAARRDVHIYMKSSGPYHRVNTGTDGFDYCATFVYTVLPGEDSAPATS</sequence>
<name>A0A919DIM4_9ACTN</name>
<comment type="caution">
    <text evidence="1">The sequence shown here is derived from an EMBL/GenBank/DDBJ whole genome shotgun (WGS) entry which is preliminary data.</text>
</comment>
<evidence type="ECO:0000313" key="2">
    <source>
        <dbReference type="Proteomes" id="UP000603227"/>
    </source>
</evidence>
<protein>
    <recommendedName>
        <fullName evidence="3">Swt1-like HEPN domain-containing protein</fullName>
    </recommendedName>
</protein>
<dbReference type="AlphaFoldDB" id="A0A919DIM4"/>
<organism evidence="1 2">
    <name type="scientific">Streptomyces capitiformicae</name>
    <dbReference type="NCBI Taxonomy" id="2014920"/>
    <lineage>
        <taxon>Bacteria</taxon>
        <taxon>Bacillati</taxon>
        <taxon>Actinomycetota</taxon>
        <taxon>Actinomycetes</taxon>
        <taxon>Kitasatosporales</taxon>
        <taxon>Streptomycetaceae</taxon>
        <taxon>Streptomyces</taxon>
    </lineage>
</organism>
<dbReference type="EMBL" id="BNAT01000036">
    <property type="protein sequence ID" value="GHE51428.1"/>
    <property type="molecule type" value="Genomic_DNA"/>
</dbReference>
<dbReference type="Proteomes" id="UP000603227">
    <property type="component" value="Unassembled WGS sequence"/>
</dbReference>
<reference evidence="1" key="1">
    <citation type="journal article" date="2014" name="Int. J. Syst. Evol. Microbiol.">
        <title>Complete genome sequence of Corynebacterium casei LMG S-19264T (=DSM 44701T), isolated from a smear-ripened cheese.</title>
        <authorList>
            <consortium name="US DOE Joint Genome Institute (JGI-PGF)"/>
            <person name="Walter F."/>
            <person name="Albersmeier A."/>
            <person name="Kalinowski J."/>
            <person name="Ruckert C."/>
        </authorList>
    </citation>
    <scope>NUCLEOTIDE SEQUENCE</scope>
    <source>
        <strain evidence="1">CGMCC 4.7403</strain>
    </source>
</reference>
<evidence type="ECO:0000313" key="1">
    <source>
        <dbReference type="EMBL" id="GHE51428.1"/>
    </source>
</evidence>
<proteinExistence type="predicted"/>
<keyword evidence="2" id="KW-1185">Reference proteome</keyword>
<evidence type="ECO:0008006" key="3">
    <source>
        <dbReference type="Google" id="ProtNLM"/>
    </source>
</evidence>
<accession>A0A919DIM4</accession>
<reference evidence="1" key="2">
    <citation type="submission" date="2020-09" db="EMBL/GenBank/DDBJ databases">
        <authorList>
            <person name="Sun Q."/>
            <person name="Zhou Y."/>
        </authorList>
    </citation>
    <scope>NUCLEOTIDE SEQUENCE</scope>
    <source>
        <strain evidence="1">CGMCC 4.7403</strain>
    </source>
</reference>
<gene>
    <name evidence="1" type="ORF">GCM10017771_73660</name>
</gene>